<dbReference type="InterPro" id="IPR036291">
    <property type="entry name" value="NAD(P)-bd_dom_sf"/>
</dbReference>
<dbReference type="Pfam" id="PF01370">
    <property type="entry name" value="Epimerase"/>
    <property type="match status" value="1"/>
</dbReference>
<reference evidence="2 3" key="1">
    <citation type="submission" date="2024-09" db="EMBL/GenBank/DDBJ databases">
        <authorList>
            <person name="Sun Q."/>
            <person name="Mori K."/>
        </authorList>
    </citation>
    <scope>NUCLEOTIDE SEQUENCE [LARGE SCALE GENOMIC DNA]</scope>
    <source>
        <strain evidence="2 3">TBRC 5777</strain>
    </source>
</reference>
<organism evidence="2 3">
    <name type="scientific">Roseomonas elaeocarpi</name>
    <dbReference type="NCBI Taxonomy" id="907779"/>
    <lineage>
        <taxon>Bacteria</taxon>
        <taxon>Pseudomonadati</taxon>
        <taxon>Pseudomonadota</taxon>
        <taxon>Alphaproteobacteria</taxon>
        <taxon>Acetobacterales</taxon>
        <taxon>Roseomonadaceae</taxon>
        <taxon>Roseomonas</taxon>
    </lineage>
</organism>
<dbReference type="SUPFAM" id="SSF51735">
    <property type="entry name" value="NAD(P)-binding Rossmann-fold domains"/>
    <property type="match status" value="1"/>
</dbReference>
<dbReference type="Proteomes" id="UP001589865">
    <property type="component" value="Unassembled WGS sequence"/>
</dbReference>
<dbReference type="InterPro" id="IPR051207">
    <property type="entry name" value="ComplexI_NDUFA9_subunit"/>
</dbReference>
<keyword evidence="3" id="KW-1185">Reference proteome</keyword>
<protein>
    <submittedName>
        <fullName evidence="2">NAD-dependent epimerase/dehydratase family protein</fullName>
    </submittedName>
</protein>
<evidence type="ECO:0000259" key="1">
    <source>
        <dbReference type="Pfam" id="PF01370"/>
    </source>
</evidence>
<dbReference type="PANTHER" id="PTHR12126:SF11">
    <property type="entry name" value="NADH DEHYDROGENASE [UBIQUINONE] 1 ALPHA SUBCOMPLEX SUBUNIT 9, MITOCHONDRIAL"/>
    <property type="match status" value="1"/>
</dbReference>
<comment type="caution">
    <text evidence="2">The sequence shown here is derived from an EMBL/GenBank/DDBJ whole genome shotgun (WGS) entry which is preliminary data.</text>
</comment>
<proteinExistence type="predicted"/>
<sequence length="313" mass="35352">MLNPDSKIVLFGAAGLLGQNLVVLLKDAGFRNLVAVDKHPANTRILRELHPDITVIEADMAEPGAWEDGCAGAAAAVMLQAQIGGEVEDEFRRNNIVATERALEAMKRHAVPYLVHISSSVVNSMARDWYTESKKQQEAIVAAAGIRHCVLRPTLMFGSFDRKHLGWLSRFMQRVPVFPIPGHGRYMRQPLYARDFCRIILRCLQDQREGAYNITGRERVDYVDIIREIKRATGAKARILHIPYWSFWSLLKAYGTVKPNAPFTTKQLRALVTPDEFELIPWHEIFDVRPTPFAEAVRETYGPGPYAAVVLEF</sequence>
<feature type="domain" description="NAD-dependent epimerase/dehydratase" evidence="1">
    <location>
        <begin position="8"/>
        <end position="214"/>
    </location>
</feature>
<dbReference type="Gene3D" id="3.40.50.720">
    <property type="entry name" value="NAD(P)-binding Rossmann-like Domain"/>
    <property type="match status" value="1"/>
</dbReference>
<evidence type="ECO:0000313" key="3">
    <source>
        <dbReference type="Proteomes" id="UP001589865"/>
    </source>
</evidence>
<evidence type="ECO:0000313" key="2">
    <source>
        <dbReference type="EMBL" id="MFC0408650.1"/>
    </source>
</evidence>
<dbReference type="InterPro" id="IPR001509">
    <property type="entry name" value="Epimerase_deHydtase"/>
</dbReference>
<dbReference type="PANTHER" id="PTHR12126">
    <property type="entry name" value="NADH-UBIQUINONE OXIDOREDUCTASE 39 KDA SUBUNIT-RELATED"/>
    <property type="match status" value="1"/>
</dbReference>
<gene>
    <name evidence="2" type="ORF">ACFFGY_10345</name>
</gene>
<dbReference type="EMBL" id="JBHLUN010000007">
    <property type="protein sequence ID" value="MFC0408650.1"/>
    <property type="molecule type" value="Genomic_DNA"/>
</dbReference>
<accession>A0ABV6JT67</accession>
<name>A0ABV6JT67_9PROT</name>
<dbReference type="RefSeq" id="WP_377044409.1">
    <property type="nucleotide sequence ID" value="NZ_JBHLUN010000007.1"/>
</dbReference>